<dbReference type="FunFam" id="1.10.510.10:FF:001000">
    <property type="entry name" value="Serine/threonine protein kinase"/>
    <property type="match status" value="1"/>
</dbReference>
<evidence type="ECO:0000313" key="7">
    <source>
        <dbReference type="Proteomes" id="UP001278500"/>
    </source>
</evidence>
<evidence type="ECO:0000256" key="4">
    <source>
        <dbReference type="SAM" id="MobiDB-lite"/>
    </source>
</evidence>
<evidence type="ECO:0000313" key="6">
    <source>
        <dbReference type="EMBL" id="KAK3354517.1"/>
    </source>
</evidence>
<dbReference type="InterPro" id="IPR008271">
    <property type="entry name" value="Ser/Thr_kinase_AS"/>
</dbReference>
<dbReference type="SMART" id="SM00220">
    <property type="entry name" value="S_TKc"/>
    <property type="match status" value="1"/>
</dbReference>
<feature type="region of interest" description="Disordered" evidence="4">
    <location>
        <begin position="126"/>
        <end position="146"/>
    </location>
</feature>
<dbReference type="Gene3D" id="1.10.510.10">
    <property type="entry name" value="Transferase(Phosphotransferase) domain 1"/>
    <property type="match status" value="1"/>
</dbReference>
<keyword evidence="1 3" id="KW-0547">Nucleotide-binding</keyword>
<dbReference type="InterPro" id="IPR000719">
    <property type="entry name" value="Prot_kinase_dom"/>
</dbReference>
<feature type="region of interest" description="Disordered" evidence="4">
    <location>
        <begin position="270"/>
        <end position="307"/>
    </location>
</feature>
<evidence type="ECO:0000256" key="1">
    <source>
        <dbReference type="ARBA" id="ARBA00022741"/>
    </source>
</evidence>
<gene>
    <name evidence="6" type="ORF">B0H65DRAFT_16056</name>
</gene>
<reference evidence="6" key="2">
    <citation type="submission" date="2023-06" db="EMBL/GenBank/DDBJ databases">
        <authorList>
            <consortium name="Lawrence Berkeley National Laboratory"/>
            <person name="Haridas S."/>
            <person name="Hensen N."/>
            <person name="Bonometti L."/>
            <person name="Westerberg I."/>
            <person name="Brannstrom I.O."/>
            <person name="Guillou S."/>
            <person name="Cros-Aarteil S."/>
            <person name="Calhoun S."/>
            <person name="Kuo A."/>
            <person name="Mondo S."/>
            <person name="Pangilinan J."/>
            <person name="Riley R."/>
            <person name="Labutti K."/>
            <person name="Andreopoulos B."/>
            <person name="Lipzen A."/>
            <person name="Chen C."/>
            <person name="Yanf M."/>
            <person name="Daum C."/>
            <person name="Ng V."/>
            <person name="Clum A."/>
            <person name="Steindorff A."/>
            <person name="Ohm R."/>
            <person name="Martin F."/>
            <person name="Silar P."/>
            <person name="Natvig D."/>
            <person name="Lalanne C."/>
            <person name="Gautier V."/>
            <person name="Ament-Velasquez S.L."/>
            <person name="Kruys A."/>
            <person name="Hutchinson M.I."/>
            <person name="Powell A.J."/>
            <person name="Barry K."/>
            <person name="Miller A.N."/>
            <person name="Grigoriev I.V."/>
            <person name="Debuchy R."/>
            <person name="Gladieux P."/>
            <person name="Thoren M.H."/>
            <person name="Johannesson H."/>
        </authorList>
    </citation>
    <scope>NUCLEOTIDE SEQUENCE</scope>
    <source>
        <strain evidence="6">CBS 560.94</strain>
    </source>
</reference>
<dbReference type="SUPFAM" id="SSF56112">
    <property type="entry name" value="Protein kinase-like (PK-like)"/>
    <property type="match status" value="1"/>
</dbReference>
<reference evidence="6" key="1">
    <citation type="journal article" date="2023" name="Mol. Phylogenet. Evol.">
        <title>Genome-scale phylogeny and comparative genomics of the fungal order Sordariales.</title>
        <authorList>
            <person name="Hensen N."/>
            <person name="Bonometti L."/>
            <person name="Westerberg I."/>
            <person name="Brannstrom I.O."/>
            <person name="Guillou S."/>
            <person name="Cros-Aarteil S."/>
            <person name="Calhoun S."/>
            <person name="Haridas S."/>
            <person name="Kuo A."/>
            <person name="Mondo S."/>
            <person name="Pangilinan J."/>
            <person name="Riley R."/>
            <person name="LaButti K."/>
            <person name="Andreopoulos B."/>
            <person name="Lipzen A."/>
            <person name="Chen C."/>
            <person name="Yan M."/>
            <person name="Daum C."/>
            <person name="Ng V."/>
            <person name="Clum A."/>
            <person name="Steindorff A."/>
            <person name="Ohm R.A."/>
            <person name="Martin F."/>
            <person name="Silar P."/>
            <person name="Natvig D.O."/>
            <person name="Lalanne C."/>
            <person name="Gautier V."/>
            <person name="Ament-Velasquez S.L."/>
            <person name="Kruys A."/>
            <person name="Hutchinson M.I."/>
            <person name="Powell A.J."/>
            <person name="Barry K."/>
            <person name="Miller A.N."/>
            <person name="Grigoriev I.V."/>
            <person name="Debuchy R."/>
            <person name="Gladieux P."/>
            <person name="Hiltunen Thoren M."/>
            <person name="Johannesson H."/>
        </authorList>
    </citation>
    <scope>NUCLEOTIDE SEQUENCE</scope>
    <source>
        <strain evidence="6">CBS 560.94</strain>
    </source>
</reference>
<feature type="compositionally biased region" description="Low complexity" evidence="4">
    <location>
        <begin position="1"/>
        <end position="10"/>
    </location>
</feature>
<dbReference type="EMBL" id="JAUEPP010000001">
    <property type="protein sequence ID" value="KAK3354517.1"/>
    <property type="molecule type" value="Genomic_DNA"/>
</dbReference>
<feature type="compositionally biased region" description="Basic residues" evidence="4">
    <location>
        <begin position="275"/>
        <end position="284"/>
    </location>
</feature>
<keyword evidence="7" id="KW-1185">Reference proteome</keyword>
<dbReference type="GO" id="GO:0035556">
    <property type="term" value="P:intracellular signal transduction"/>
    <property type="evidence" value="ECO:0007669"/>
    <property type="project" value="TreeGrafter"/>
</dbReference>
<keyword evidence="2 3" id="KW-0067">ATP-binding</keyword>
<dbReference type="Pfam" id="PF00069">
    <property type="entry name" value="Pkinase"/>
    <property type="match status" value="1"/>
</dbReference>
<feature type="binding site" evidence="3">
    <location>
        <position position="383"/>
    </location>
    <ligand>
        <name>ATP</name>
        <dbReference type="ChEBI" id="CHEBI:30616"/>
    </ligand>
</feature>
<dbReference type="AlphaFoldDB" id="A0AAE0MWZ2"/>
<feature type="compositionally biased region" description="Basic and acidic residues" evidence="4">
    <location>
        <begin position="182"/>
        <end position="197"/>
    </location>
</feature>
<protein>
    <submittedName>
        <fullName evidence="6">Pkinase-domain-containing protein</fullName>
    </submittedName>
</protein>
<dbReference type="PROSITE" id="PS00107">
    <property type="entry name" value="PROTEIN_KINASE_ATP"/>
    <property type="match status" value="1"/>
</dbReference>
<accession>A0AAE0MWZ2</accession>
<name>A0AAE0MWZ2_9PEZI</name>
<dbReference type="InterPro" id="IPR011009">
    <property type="entry name" value="Kinase-like_dom_sf"/>
</dbReference>
<organism evidence="6 7">
    <name type="scientific">Neurospora tetraspora</name>
    <dbReference type="NCBI Taxonomy" id="94610"/>
    <lineage>
        <taxon>Eukaryota</taxon>
        <taxon>Fungi</taxon>
        <taxon>Dikarya</taxon>
        <taxon>Ascomycota</taxon>
        <taxon>Pezizomycotina</taxon>
        <taxon>Sordariomycetes</taxon>
        <taxon>Sordariomycetidae</taxon>
        <taxon>Sordariales</taxon>
        <taxon>Sordariaceae</taxon>
        <taxon>Neurospora</taxon>
    </lineage>
</organism>
<dbReference type="GO" id="GO:0005524">
    <property type="term" value="F:ATP binding"/>
    <property type="evidence" value="ECO:0007669"/>
    <property type="project" value="UniProtKB-UniRule"/>
</dbReference>
<feature type="region of interest" description="Disordered" evidence="4">
    <location>
        <begin position="182"/>
        <end position="243"/>
    </location>
</feature>
<feature type="compositionally biased region" description="Low complexity" evidence="4">
    <location>
        <begin position="204"/>
        <end position="214"/>
    </location>
</feature>
<dbReference type="PANTHER" id="PTHR24346">
    <property type="entry name" value="MAP/MICROTUBULE AFFINITY-REGULATING KINASE"/>
    <property type="match status" value="1"/>
</dbReference>
<dbReference type="Proteomes" id="UP001278500">
    <property type="component" value="Unassembled WGS sequence"/>
</dbReference>
<dbReference type="PROSITE" id="PS00108">
    <property type="entry name" value="PROTEIN_KINASE_ST"/>
    <property type="match status" value="1"/>
</dbReference>
<proteinExistence type="predicted"/>
<feature type="region of interest" description="Disordered" evidence="4">
    <location>
        <begin position="1"/>
        <end position="108"/>
    </location>
</feature>
<feature type="domain" description="Protein kinase" evidence="5">
    <location>
        <begin position="353"/>
        <end position="663"/>
    </location>
</feature>
<dbReference type="PROSITE" id="PS50011">
    <property type="entry name" value="PROTEIN_KINASE_DOM"/>
    <property type="match status" value="1"/>
</dbReference>
<sequence length="717" mass="78771">MAASVLAAAATQTSLEDHPHTSHSEPNLPGPEPSPHQYPTDLSSAIPEEGDETESDATNEPVTPVSGRQSQDFHESLVAPDAHPSDDDDVTYGSIVAPGKPRDSFSAASAVSSKSTLNLNAHYTPAPRARKNSIAESTATTTTGRRSNTFKRAMSGIFRRTASTLERSVPGLMDHHGDSAVLDPHPHDMTQPRDIPGRRFSLARSSNTTTRSNTPPSPGSPLEMSIMSKEQASSPTVPGPDAFFDKKKRATTGLGLRSRAINFITNNASHDETKHLRRPLRRRASSFDTSKREKSAKSSAAHPQVEMSRAPWEIPAPTGTGLKARRLSLSLPDDFTVDVVDLLSEFEYHNKLLRRHATIGKGGSAKVTLVSRKGQPDEIYAVKQFRAKSSSETTEEYRKKILSEYTVSKSLHHPNIVETIRLCTHHGLYSHVMEYCSEGDLFSLVQKKYLMSEDREKDRLCLFKQLVQAVNYLHSNGIAHRDIKLENILITSDSKLKLADFGVSEVFSGRHPGEREAGGQCGQGMVEVRRCAGGYLGSLPYVPPEILEKATDYDPRAVDVWGVAVCMLAMTFGGSIWNQATLTPPDGSKPDVCYVQLAEGWRKWNAKHAGQTDPVPADTDMPRAKFMDFAVTHNGLRRLLLQMLNPNPDKRISITDVFNSRLVKNIECCQLESYEDPSKTIDASKKGAFGKGAPQKIFCHNHLPPKPHHVAAVIGRT</sequence>
<evidence type="ECO:0000259" key="5">
    <source>
        <dbReference type="PROSITE" id="PS50011"/>
    </source>
</evidence>
<dbReference type="RefSeq" id="XP_062685895.1">
    <property type="nucleotide sequence ID" value="XM_062821228.1"/>
</dbReference>
<comment type="caution">
    <text evidence="6">The sequence shown here is derived from an EMBL/GenBank/DDBJ whole genome shotgun (WGS) entry which is preliminary data.</text>
</comment>
<evidence type="ECO:0000256" key="2">
    <source>
        <dbReference type="ARBA" id="ARBA00022840"/>
    </source>
</evidence>
<dbReference type="GeneID" id="87858382"/>
<feature type="compositionally biased region" description="Acidic residues" evidence="4">
    <location>
        <begin position="48"/>
        <end position="57"/>
    </location>
</feature>
<dbReference type="PANTHER" id="PTHR24346:SF30">
    <property type="entry name" value="MATERNAL EMBRYONIC LEUCINE ZIPPER KINASE"/>
    <property type="match status" value="1"/>
</dbReference>
<dbReference type="InterPro" id="IPR017441">
    <property type="entry name" value="Protein_kinase_ATP_BS"/>
</dbReference>
<evidence type="ECO:0000256" key="3">
    <source>
        <dbReference type="PROSITE-ProRule" id="PRU10141"/>
    </source>
</evidence>
<dbReference type="GO" id="GO:0004674">
    <property type="term" value="F:protein serine/threonine kinase activity"/>
    <property type="evidence" value="ECO:0007669"/>
    <property type="project" value="TreeGrafter"/>
</dbReference>
<dbReference type="GO" id="GO:0005737">
    <property type="term" value="C:cytoplasm"/>
    <property type="evidence" value="ECO:0007669"/>
    <property type="project" value="TreeGrafter"/>
</dbReference>
<feature type="compositionally biased region" description="Polar residues" evidence="4">
    <location>
        <begin position="58"/>
        <end position="70"/>
    </location>
</feature>